<dbReference type="NCBIfam" id="TIGR04222">
    <property type="entry name" value="near_uncomplex"/>
    <property type="match status" value="1"/>
</dbReference>
<evidence type="ECO:0000256" key="1">
    <source>
        <dbReference type="SAM" id="MobiDB-lite"/>
    </source>
</evidence>
<feature type="transmembrane region" description="Helical" evidence="2">
    <location>
        <begin position="142"/>
        <end position="160"/>
    </location>
</feature>
<dbReference type="Proteomes" id="UP001165378">
    <property type="component" value="Unassembled WGS sequence"/>
</dbReference>
<dbReference type="InterPro" id="IPR026467">
    <property type="entry name" value="Ser/Gly_Cys_C_dom"/>
</dbReference>
<dbReference type="EMBL" id="JAKFHA010000001">
    <property type="protein sequence ID" value="MCF2526254.1"/>
    <property type="molecule type" value="Genomic_DNA"/>
</dbReference>
<comment type="caution">
    <text evidence="3">The sequence shown here is derived from an EMBL/GenBank/DDBJ whole genome shotgun (WGS) entry which is preliminary data.</text>
</comment>
<sequence>MTISTAALLAVGAAFLPRARRGPGPSRGGDPDRELDLYEVAFLAGGPGRTAYTALVGLVDTGKLHLTRDGQLTVPTGTAQLPPVPAAVRAAALTGGRNTAVPMPLVRTRGAKSRAVEQTGMRLAADGLAVLPGYRPRLAVRYLAACAFALSAGAFVVPLMAFPLPVALAVAVAGLAGSAGLWHGVHSLQGRTLAGRARLRLAADDPRFAPGGPYGLAGQVALHGPKGLPPGSGFTVGGRQATAREADALRRNGSHDSCGSRSGCGGEYTSSFGGPHHDSSGP</sequence>
<gene>
    <name evidence="3" type="ORF">LZ495_03330</name>
</gene>
<evidence type="ECO:0000313" key="4">
    <source>
        <dbReference type="Proteomes" id="UP001165378"/>
    </source>
</evidence>
<reference evidence="3" key="1">
    <citation type="submission" date="2022-01" db="EMBL/GenBank/DDBJ databases">
        <title>Genome-Based Taxonomic Classification of the Phylum Actinobacteria.</title>
        <authorList>
            <person name="Gao Y."/>
        </authorList>
    </citation>
    <scope>NUCLEOTIDE SEQUENCE</scope>
    <source>
        <strain evidence="3">KLBMP 8922</strain>
    </source>
</reference>
<keyword evidence="2" id="KW-0472">Membrane</keyword>
<organism evidence="3 4">
    <name type="scientific">Yinghuangia soli</name>
    <dbReference type="NCBI Taxonomy" id="2908204"/>
    <lineage>
        <taxon>Bacteria</taxon>
        <taxon>Bacillati</taxon>
        <taxon>Actinomycetota</taxon>
        <taxon>Actinomycetes</taxon>
        <taxon>Kitasatosporales</taxon>
        <taxon>Streptomycetaceae</taxon>
        <taxon>Yinghuangia</taxon>
    </lineage>
</organism>
<keyword evidence="2" id="KW-1133">Transmembrane helix</keyword>
<proteinExistence type="predicted"/>
<feature type="transmembrane region" description="Helical" evidence="2">
    <location>
        <begin position="166"/>
        <end position="185"/>
    </location>
</feature>
<dbReference type="AlphaFoldDB" id="A0AA41PWQ8"/>
<name>A0AA41PWQ8_9ACTN</name>
<keyword evidence="2" id="KW-0812">Transmembrane</keyword>
<keyword evidence="4" id="KW-1185">Reference proteome</keyword>
<feature type="region of interest" description="Disordered" evidence="1">
    <location>
        <begin position="249"/>
        <end position="282"/>
    </location>
</feature>
<protein>
    <submittedName>
        <fullName evidence="3">TIGR04222 domain-containing membrane protein</fullName>
    </submittedName>
</protein>
<evidence type="ECO:0000256" key="2">
    <source>
        <dbReference type="SAM" id="Phobius"/>
    </source>
</evidence>
<dbReference type="RefSeq" id="WP_235050298.1">
    <property type="nucleotide sequence ID" value="NZ_JAKFHA010000001.1"/>
</dbReference>
<evidence type="ECO:0000313" key="3">
    <source>
        <dbReference type="EMBL" id="MCF2526254.1"/>
    </source>
</evidence>
<accession>A0AA41PWQ8</accession>